<dbReference type="InterPro" id="IPR058365">
    <property type="entry name" value="DUF8052"/>
</dbReference>
<gene>
    <name evidence="2" type="ORF">JOC49_000693</name>
</gene>
<dbReference type="Pfam" id="PF26226">
    <property type="entry name" value="DUF8052"/>
    <property type="match status" value="1"/>
</dbReference>
<feature type="domain" description="DUF8052" evidence="1">
    <location>
        <begin position="2"/>
        <end position="67"/>
    </location>
</feature>
<evidence type="ECO:0000313" key="3">
    <source>
        <dbReference type="Proteomes" id="UP000767854"/>
    </source>
</evidence>
<sequence>MYKSQLMTGYKRYFDLVEAVEKNGFKFDFCAKFNSRNAKYLGIKKLEYYAFSNFEEVYYKHFEDFNQNA</sequence>
<accession>A0ABS2MP38</accession>
<name>A0ABS2MP38_9FIRM</name>
<proteinExistence type="predicted"/>
<evidence type="ECO:0000259" key="1">
    <source>
        <dbReference type="Pfam" id="PF26226"/>
    </source>
</evidence>
<comment type="caution">
    <text evidence="2">The sequence shown here is derived from an EMBL/GenBank/DDBJ whole genome shotgun (WGS) entry which is preliminary data.</text>
</comment>
<evidence type="ECO:0000313" key="2">
    <source>
        <dbReference type="EMBL" id="MBM7561176.1"/>
    </source>
</evidence>
<protein>
    <recommendedName>
        <fullName evidence="1">DUF8052 domain-containing protein</fullName>
    </recommendedName>
</protein>
<reference evidence="2 3" key="1">
    <citation type="submission" date="2021-01" db="EMBL/GenBank/DDBJ databases">
        <title>Genomic Encyclopedia of Type Strains, Phase IV (KMG-IV): sequencing the most valuable type-strain genomes for metagenomic binning, comparative biology and taxonomic classification.</title>
        <authorList>
            <person name="Goeker M."/>
        </authorList>
    </citation>
    <scope>NUCLEOTIDE SEQUENCE [LARGE SCALE GENOMIC DNA]</scope>
    <source>
        <strain evidence="2 3">DSM 24436</strain>
    </source>
</reference>
<dbReference type="EMBL" id="JAFBDT010000003">
    <property type="protein sequence ID" value="MBM7561176.1"/>
    <property type="molecule type" value="Genomic_DNA"/>
</dbReference>
<organism evidence="2 3">
    <name type="scientific">Fusibacter tunisiensis</name>
    <dbReference type="NCBI Taxonomy" id="1008308"/>
    <lineage>
        <taxon>Bacteria</taxon>
        <taxon>Bacillati</taxon>
        <taxon>Bacillota</taxon>
        <taxon>Clostridia</taxon>
        <taxon>Eubacteriales</taxon>
        <taxon>Eubacteriales Family XII. Incertae Sedis</taxon>
        <taxon>Fusibacter</taxon>
    </lineage>
</organism>
<keyword evidence="3" id="KW-1185">Reference proteome</keyword>
<dbReference type="RefSeq" id="WP_204662361.1">
    <property type="nucleotide sequence ID" value="NZ_JAFBDT010000003.1"/>
</dbReference>
<dbReference type="Proteomes" id="UP000767854">
    <property type="component" value="Unassembled WGS sequence"/>
</dbReference>